<protein>
    <submittedName>
        <fullName evidence="1">Uncharacterized protein</fullName>
    </submittedName>
</protein>
<sequence>MHNTHIELTNQRKNNLAIGALGLLFFLFVVLFQLASVSATSPHAQPILLSENSLLPSFVDATNGNDDIEQPDIISPSVYLSPTILSYKAPTTPCAHGVTKRWFKPLQQAPPHYS</sequence>
<dbReference type="RefSeq" id="WP_067983311.1">
    <property type="nucleotide sequence ID" value="NZ_JBBMRA010000001.1"/>
</dbReference>
<keyword evidence="2" id="KW-1185">Reference proteome</keyword>
<organism evidence="1 2">
    <name type="scientific">Neptuniibacter pectenicola</name>
    <dbReference type="NCBI Taxonomy" id="1806669"/>
    <lineage>
        <taxon>Bacteria</taxon>
        <taxon>Pseudomonadati</taxon>
        <taxon>Pseudomonadota</taxon>
        <taxon>Gammaproteobacteria</taxon>
        <taxon>Oceanospirillales</taxon>
        <taxon>Oceanospirillaceae</taxon>
        <taxon>Neptuniibacter</taxon>
    </lineage>
</organism>
<accession>A0ABU9TNC7</accession>
<comment type="caution">
    <text evidence="1">The sequence shown here is derived from an EMBL/GenBank/DDBJ whole genome shotgun (WGS) entry which is preliminary data.</text>
</comment>
<dbReference type="Proteomes" id="UP001449225">
    <property type="component" value="Unassembled WGS sequence"/>
</dbReference>
<gene>
    <name evidence="1" type="ORF">WNY58_02335</name>
</gene>
<reference evidence="1 2" key="1">
    <citation type="submission" date="2024-03" db="EMBL/GenBank/DDBJ databases">
        <title>Community enrichment and isolation of bacterial strains for fucoidan degradation.</title>
        <authorList>
            <person name="Sichert A."/>
        </authorList>
    </citation>
    <scope>NUCLEOTIDE SEQUENCE [LARGE SCALE GENOMIC DNA]</scope>
    <source>
        <strain evidence="1 2">AS76</strain>
    </source>
</reference>
<proteinExistence type="predicted"/>
<evidence type="ECO:0000313" key="1">
    <source>
        <dbReference type="EMBL" id="MEM5535221.1"/>
    </source>
</evidence>
<evidence type="ECO:0000313" key="2">
    <source>
        <dbReference type="Proteomes" id="UP001449225"/>
    </source>
</evidence>
<name>A0ABU9TNC7_9GAMM</name>
<dbReference type="EMBL" id="JBBMRA010000001">
    <property type="protein sequence ID" value="MEM5535221.1"/>
    <property type="molecule type" value="Genomic_DNA"/>
</dbReference>